<comment type="caution">
    <text evidence="1">The sequence shown here is derived from an EMBL/GenBank/DDBJ whole genome shotgun (WGS) entry which is preliminary data.</text>
</comment>
<dbReference type="Proteomes" id="UP001634007">
    <property type="component" value="Unassembled WGS sequence"/>
</dbReference>
<accession>A0ABD3ITL5</accession>
<organism evidence="1 2">
    <name type="scientific">Eucalyptus globulus</name>
    <name type="common">Tasmanian blue gum</name>
    <dbReference type="NCBI Taxonomy" id="34317"/>
    <lineage>
        <taxon>Eukaryota</taxon>
        <taxon>Viridiplantae</taxon>
        <taxon>Streptophyta</taxon>
        <taxon>Embryophyta</taxon>
        <taxon>Tracheophyta</taxon>
        <taxon>Spermatophyta</taxon>
        <taxon>Magnoliopsida</taxon>
        <taxon>eudicotyledons</taxon>
        <taxon>Gunneridae</taxon>
        <taxon>Pentapetalae</taxon>
        <taxon>rosids</taxon>
        <taxon>malvids</taxon>
        <taxon>Myrtales</taxon>
        <taxon>Myrtaceae</taxon>
        <taxon>Myrtoideae</taxon>
        <taxon>Eucalypteae</taxon>
        <taxon>Eucalyptus</taxon>
    </lineage>
</organism>
<dbReference type="AlphaFoldDB" id="A0ABD3ITL5"/>
<evidence type="ECO:0000313" key="1">
    <source>
        <dbReference type="EMBL" id="KAL3717340.1"/>
    </source>
</evidence>
<proteinExistence type="predicted"/>
<sequence>MQMALPFQSQCLHSRHSFLSHRIASSRRKLPSPTTFFPFLHRKSPRFTRFVLNLIPIIASNFKLSTCSLHLIPEELGSGEALGGDDLMAGREGGWRKQGFWVILIVCRLSLTFEGEIESQIRP</sequence>
<name>A0ABD3ITL5_EUCGL</name>
<evidence type="ECO:0000313" key="2">
    <source>
        <dbReference type="Proteomes" id="UP001634007"/>
    </source>
</evidence>
<gene>
    <name evidence="1" type="ORF">ACJRO7_008853</name>
</gene>
<protein>
    <submittedName>
        <fullName evidence="1">Uncharacterized protein</fullName>
    </submittedName>
</protein>
<dbReference type="EMBL" id="JBJKBG010000011">
    <property type="protein sequence ID" value="KAL3717340.1"/>
    <property type="molecule type" value="Genomic_DNA"/>
</dbReference>
<reference evidence="1 2" key="1">
    <citation type="submission" date="2024-11" db="EMBL/GenBank/DDBJ databases">
        <title>Chromosome-level genome assembly of Eucalyptus globulus Labill. provides insights into its genome evolution.</title>
        <authorList>
            <person name="Li X."/>
        </authorList>
    </citation>
    <scope>NUCLEOTIDE SEQUENCE [LARGE SCALE GENOMIC DNA]</scope>
    <source>
        <strain evidence="1">CL2024</strain>
        <tissue evidence="1">Fresh tender leaves</tissue>
    </source>
</reference>
<keyword evidence="2" id="KW-1185">Reference proteome</keyword>